<evidence type="ECO:0000256" key="4">
    <source>
        <dbReference type="ARBA" id="ARBA00022553"/>
    </source>
</evidence>
<feature type="domain" description="CheB-type methylesterase" evidence="14">
    <location>
        <begin position="4"/>
        <end position="194"/>
    </location>
</feature>
<keyword evidence="5" id="KW-0808">Transferase</keyword>
<dbReference type="PRINTS" id="PR00996">
    <property type="entry name" value="CHERMTFRASE"/>
</dbReference>
<dbReference type="Pfam" id="PF03705">
    <property type="entry name" value="CheR_N"/>
    <property type="match status" value="1"/>
</dbReference>
<dbReference type="InterPro" id="IPR003661">
    <property type="entry name" value="HisK_dim/P_dom"/>
</dbReference>
<organism evidence="16 17">
    <name type="scientific">Methylocystis heyeri</name>
    <dbReference type="NCBI Taxonomy" id="391905"/>
    <lineage>
        <taxon>Bacteria</taxon>
        <taxon>Pseudomonadati</taxon>
        <taxon>Pseudomonadota</taxon>
        <taxon>Alphaproteobacteria</taxon>
        <taxon>Hyphomicrobiales</taxon>
        <taxon>Methylocystaceae</taxon>
        <taxon>Methylocystis</taxon>
    </lineage>
</organism>
<evidence type="ECO:0000256" key="8">
    <source>
        <dbReference type="PROSITE-ProRule" id="PRU00169"/>
    </source>
</evidence>
<dbReference type="GO" id="GO:0000155">
    <property type="term" value="F:phosphorelay sensor kinase activity"/>
    <property type="evidence" value="ECO:0007669"/>
    <property type="project" value="InterPro"/>
</dbReference>
<evidence type="ECO:0000256" key="5">
    <source>
        <dbReference type="ARBA" id="ARBA00022679"/>
    </source>
</evidence>
<keyword evidence="9" id="KW-0175">Coiled coil</keyword>
<reference evidence="16 17" key="1">
    <citation type="submission" date="2019-11" db="EMBL/GenBank/DDBJ databases">
        <title>The genome sequence of Methylocystis heyeri.</title>
        <authorList>
            <person name="Oshkin I.Y."/>
            <person name="Miroshnikov K."/>
            <person name="Dedysh S.N."/>
        </authorList>
    </citation>
    <scope>NUCLEOTIDE SEQUENCE [LARGE SCALE GENOMIC DNA]</scope>
    <source>
        <strain evidence="16 17">H2</strain>
    </source>
</reference>
<dbReference type="EMBL" id="CP046052">
    <property type="protein sequence ID" value="QGM46058.1"/>
    <property type="molecule type" value="Genomic_DNA"/>
</dbReference>
<dbReference type="PROSITE" id="PS50110">
    <property type="entry name" value="RESPONSE_REGULATORY"/>
    <property type="match status" value="1"/>
</dbReference>
<keyword evidence="3 7" id="KW-0145">Chemotaxis</keyword>
<evidence type="ECO:0000259" key="11">
    <source>
        <dbReference type="PROSITE" id="PS50110"/>
    </source>
</evidence>
<keyword evidence="17" id="KW-1185">Reference proteome</keyword>
<dbReference type="Gene3D" id="3.40.50.180">
    <property type="entry name" value="Methylesterase CheB, C-terminal domain"/>
    <property type="match status" value="1"/>
</dbReference>
<dbReference type="GO" id="GO:0005737">
    <property type="term" value="C:cytoplasm"/>
    <property type="evidence" value="ECO:0007669"/>
    <property type="project" value="InterPro"/>
</dbReference>
<dbReference type="InterPro" id="IPR029063">
    <property type="entry name" value="SAM-dependent_MTases_sf"/>
</dbReference>
<evidence type="ECO:0000259" key="12">
    <source>
        <dbReference type="PROSITE" id="PS50112"/>
    </source>
</evidence>
<dbReference type="PANTHER" id="PTHR24422">
    <property type="entry name" value="CHEMOTAXIS PROTEIN METHYLTRANSFERASE"/>
    <property type="match status" value="1"/>
</dbReference>
<dbReference type="GO" id="GO:0008984">
    <property type="term" value="F:protein-glutamate methylesterase activity"/>
    <property type="evidence" value="ECO:0007669"/>
    <property type="project" value="InterPro"/>
</dbReference>
<dbReference type="InterPro" id="IPR022642">
    <property type="entry name" value="CheR_C"/>
</dbReference>
<dbReference type="SUPFAM" id="SSF52172">
    <property type="entry name" value="CheY-like"/>
    <property type="match status" value="1"/>
</dbReference>
<evidence type="ECO:0000256" key="1">
    <source>
        <dbReference type="ARBA" id="ARBA00000085"/>
    </source>
</evidence>
<keyword evidence="7" id="KW-0378">Hydrolase</keyword>
<dbReference type="InterPro" id="IPR001610">
    <property type="entry name" value="PAC"/>
</dbReference>
<dbReference type="SUPFAM" id="SSF47757">
    <property type="entry name" value="Chemotaxis receptor methyltransferase CheR, N-terminal domain"/>
    <property type="match status" value="1"/>
</dbReference>
<dbReference type="Gene3D" id="1.10.287.130">
    <property type="match status" value="1"/>
</dbReference>
<feature type="domain" description="CheR-type methyltransferase" evidence="15">
    <location>
        <begin position="214"/>
        <end position="475"/>
    </location>
</feature>
<dbReference type="PROSITE" id="PS50112">
    <property type="entry name" value="PAS"/>
    <property type="match status" value="1"/>
</dbReference>
<dbReference type="GO" id="GO:0008757">
    <property type="term" value="F:S-adenosylmethionine-dependent methyltransferase activity"/>
    <property type="evidence" value="ECO:0007669"/>
    <property type="project" value="InterPro"/>
</dbReference>
<dbReference type="InterPro" id="IPR036890">
    <property type="entry name" value="HATPase_C_sf"/>
</dbReference>
<dbReference type="InterPro" id="IPR036097">
    <property type="entry name" value="HisK_dim/P_sf"/>
</dbReference>
<dbReference type="Pfam" id="PF01739">
    <property type="entry name" value="CheR"/>
    <property type="match status" value="1"/>
</dbReference>
<dbReference type="CDD" id="cd00082">
    <property type="entry name" value="HisKA"/>
    <property type="match status" value="1"/>
</dbReference>
<dbReference type="Gene3D" id="3.40.50.150">
    <property type="entry name" value="Vaccinia Virus protein VP39"/>
    <property type="match status" value="1"/>
</dbReference>
<name>A0A6B8KHT3_9HYPH</name>
<dbReference type="SUPFAM" id="SSF55874">
    <property type="entry name" value="ATPase domain of HSP90 chaperone/DNA topoisomerase II/histidine kinase"/>
    <property type="match status" value="1"/>
</dbReference>
<dbReference type="Pfam" id="PF00512">
    <property type="entry name" value="HisKA"/>
    <property type="match status" value="1"/>
</dbReference>
<dbReference type="GO" id="GO:0000156">
    <property type="term" value="F:phosphorelay response regulator activity"/>
    <property type="evidence" value="ECO:0007669"/>
    <property type="project" value="InterPro"/>
</dbReference>
<dbReference type="InterPro" id="IPR001789">
    <property type="entry name" value="Sig_transdc_resp-reg_receiver"/>
</dbReference>
<accession>A0A6B8KHT3</accession>
<dbReference type="InterPro" id="IPR005467">
    <property type="entry name" value="His_kinase_dom"/>
</dbReference>
<dbReference type="PROSITE" id="PS50123">
    <property type="entry name" value="CHER"/>
    <property type="match status" value="1"/>
</dbReference>
<evidence type="ECO:0000256" key="2">
    <source>
        <dbReference type="ARBA" id="ARBA00012438"/>
    </source>
</evidence>
<dbReference type="InterPro" id="IPR000673">
    <property type="entry name" value="Sig_transdc_resp-reg_Me-estase"/>
</dbReference>
<comment type="catalytic activity">
    <reaction evidence="1">
        <text>ATP + protein L-histidine = ADP + protein N-phospho-L-histidine.</text>
        <dbReference type="EC" id="2.7.13.3"/>
    </reaction>
</comment>
<dbReference type="CDD" id="cd17580">
    <property type="entry name" value="REC_2_DhkD-like"/>
    <property type="match status" value="1"/>
</dbReference>
<dbReference type="FunFam" id="3.30.450.20:FF:000099">
    <property type="entry name" value="Sensory box sensor histidine kinase"/>
    <property type="match status" value="1"/>
</dbReference>
<feature type="domain" description="PAC" evidence="13">
    <location>
        <begin position="908"/>
        <end position="960"/>
    </location>
</feature>
<dbReference type="SMART" id="SM00388">
    <property type="entry name" value="HisKA"/>
    <property type="match status" value="1"/>
</dbReference>
<evidence type="ECO:0000313" key="17">
    <source>
        <dbReference type="Proteomes" id="UP000309061"/>
    </source>
</evidence>
<dbReference type="FunFam" id="3.30.565.10:FF:000006">
    <property type="entry name" value="Sensor histidine kinase WalK"/>
    <property type="match status" value="1"/>
</dbReference>
<dbReference type="OrthoDB" id="9816309at2"/>
<dbReference type="GO" id="GO:0006935">
    <property type="term" value="P:chemotaxis"/>
    <property type="evidence" value="ECO:0007669"/>
    <property type="project" value="UniProtKB-UniRule"/>
</dbReference>
<protein>
    <recommendedName>
        <fullName evidence="2">histidine kinase</fullName>
        <ecNumber evidence="2">2.7.13.3</ecNumber>
    </recommendedName>
</protein>
<dbReference type="Pfam" id="PF00072">
    <property type="entry name" value="Response_reg"/>
    <property type="match status" value="1"/>
</dbReference>
<dbReference type="InterPro" id="IPR035909">
    <property type="entry name" value="CheB_C"/>
</dbReference>
<dbReference type="PROSITE" id="PS50113">
    <property type="entry name" value="PAC"/>
    <property type="match status" value="1"/>
</dbReference>
<dbReference type="InterPro" id="IPR000780">
    <property type="entry name" value="CheR_MeTrfase"/>
</dbReference>
<gene>
    <name evidence="16" type="ORF">H2LOC_010325</name>
</gene>
<feature type="domain" description="Response regulatory" evidence="11">
    <location>
        <begin position="1219"/>
        <end position="1335"/>
    </location>
</feature>
<dbReference type="Gene3D" id="3.30.450.20">
    <property type="entry name" value="PAS domain"/>
    <property type="match status" value="2"/>
</dbReference>
<evidence type="ECO:0000259" key="13">
    <source>
        <dbReference type="PROSITE" id="PS50113"/>
    </source>
</evidence>
<evidence type="ECO:0000256" key="9">
    <source>
        <dbReference type="SAM" id="Coils"/>
    </source>
</evidence>
<evidence type="ECO:0000313" key="16">
    <source>
        <dbReference type="EMBL" id="QGM46058.1"/>
    </source>
</evidence>
<feature type="modified residue" description="4-aspartylphosphate" evidence="8">
    <location>
        <position position="1268"/>
    </location>
</feature>
<dbReference type="SUPFAM" id="SSF52738">
    <property type="entry name" value="Methylesterase CheB, C-terminal domain"/>
    <property type="match status" value="1"/>
</dbReference>
<dbReference type="SMART" id="SM00086">
    <property type="entry name" value="PAC"/>
    <property type="match status" value="2"/>
</dbReference>
<dbReference type="CDD" id="cd00075">
    <property type="entry name" value="HATPase"/>
    <property type="match status" value="1"/>
</dbReference>
<keyword evidence="4 8" id="KW-0597">Phosphoprotein</keyword>
<dbReference type="NCBIfam" id="TIGR00229">
    <property type="entry name" value="sensory_box"/>
    <property type="match status" value="1"/>
</dbReference>
<dbReference type="CDD" id="cd16434">
    <property type="entry name" value="CheB-CheR_fusion"/>
    <property type="match status" value="1"/>
</dbReference>
<evidence type="ECO:0000259" key="10">
    <source>
        <dbReference type="PROSITE" id="PS50109"/>
    </source>
</evidence>
<dbReference type="Pfam" id="PF08447">
    <property type="entry name" value="PAS_3"/>
    <property type="match status" value="1"/>
</dbReference>
<dbReference type="Pfam" id="PF02518">
    <property type="entry name" value="HATPase_c"/>
    <property type="match status" value="1"/>
</dbReference>
<dbReference type="PROSITE" id="PS50109">
    <property type="entry name" value="HIS_KIN"/>
    <property type="match status" value="1"/>
</dbReference>
<evidence type="ECO:0000259" key="15">
    <source>
        <dbReference type="PROSITE" id="PS50123"/>
    </source>
</evidence>
<feature type="domain" description="Histidine kinase" evidence="10">
    <location>
        <begin position="978"/>
        <end position="1196"/>
    </location>
</feature>
<dbReference type="InterPro" id="IPR050903">
    <property type="entry name" value="Bact_Chemotaxis_MeTrfase"/>
</dbReference>
<dbReference type="Pfam" id="PF01339">
    <property type="entry name" value="CheB_methylest"/>
    <property type="match status" value="1"/>
</dbReference>
<dbReference type="InterPro" id="IPR000014">
    <property type="entry name" value="PAS"/>
</dbReference>
<dbReference type="KEGG" id="mhey:H2LOC_010325"/>
<dbReference type="PANTHER" id="PTHR24422:SF27">
    <property type="entry name" value="PROTEIN-GLUTAMATE O-METHYLTRANSFERASE"/>
    <property type="match status" value="1"/>
</dbReference>
<dbReference type="SMART" id="SM00448">
    <property type="entry name" value="REC"/>
    <property type="match status" value="1"/>
</dbReference>
<dbReference type="InterPro" id="IPR000700">
    <property type="entry name" value="PAS-assoc_C"/>
</dbReference>
<feature type="active site" evidence="7">
    <location>
        <position position="44"/>
    </location>
</feature>
<dbReference type="SUPFAM" id="SSF47384">
    <property type="entry name" value="Homodimeric domain of signal transducing histidine kinase"/>
    <property type="match status" value="1"/>
</dbReference>
<keyword evidence="6" id="KW-0418">Kinase</keyword>
<evidence type="ECO:0000259" key="14">
    <source>
        <dbReference type="PROSITE" id="PS50122"/>
    </source>
</evidence>
<dbReference type="Gene3D" id="3.30.565.10">
    <property type="entry name" value="Histidine kinase-like ATPase, C-terminal domain"/>
    <property type="match status" value="1"/>
</dbReference>
<dbReference type="SMART" id="SM00091">
    <property type="entry name" value="PAS"/>
    <property type="match status" value="3"/>
</dbReference>
<dbReference type="Gene3D" id="3.40.50.2300">
    <property type="match status" value="1"/>
</dbReference>
<sequence>MSQPESSPLMLVGIGASAGGLEALKALLPTLPSDDGLAFVIVVHLRPGQPSVMAEVLQPFSSMPVTQVTEDQEVEANHIYVIPPGCNLSTIDSHLRLTKIEESHERPAAIDHFFETLANTHGHRSIGVILSGTGADGSSGLRKLKEQGGLTIAQDPKEAQFDSMPQNAIATGQVDFVLPVRDMPWHMLRFATTQPRLEIAEPLEQAPAGDREVLQNIMSQVRARTTMDFSKYKHSTVLRRIRRRMQLNQKEFIADYLEFLRCDPKEANALADEFLITVTQFFRDAEVFDYLQKEIISELFKDKTASDSIRVWSVGCATGEEAYSVAMLLLEQAGRLAESPHIEIFASDLHEPSLRRAREGVFPDTIEANVSAERLRRFFVKEDNSYRIRQELREHVVFASHNLLRDPPFSRIDLIICRNLLIYLQRELQSDVIELFHYALNPGGLLLLGPSESIDRAALFQVENKQVCLYRRHNVPAAEPRLPVFPQTFRRTAPFETTGLRAQTTGSYGALHQKMVERYALPSLLVDQDFRIVHASEHAGRYLQIPGGELSASVFRLAREELRIELRAALHAAIEHNVSSHSRPILIELDGKKKQVVLHVRPSTDPDLGNLQLVIFDEYEAPETAPCPPVGPDTAEAHAELEATRERLRAVVEQYETSQEEMRAANEELQSVNEELRSTLEELETSKEELQSMNEELQTVNQENRHKVGELSQLTSDLQNLMAATEIATLFLDRELRILRVTPRTRELFNIRASDQGRPFTELRHRLGYDQLEQDALRVLEKLAPIEREIQSEAGDWYLTRINPYRSSADQIRGVVITFVEITKLKNAELATRNSEENFRALVTASAQMVWTTDADGNVVEDSPTWRAFTGQSFEQLRGSGWAEAVHPDDREPTTKKWRHSVSTQTPLDAEFRVQHASGGWRWTHARAVPLRDDSGKLRGWVGMNADVTERKATELAQREAEAALREASRRKDEFLAMLGHELRNPLAPLRNAMTIFEKRLPPDPELRRIRDISERQVLHLARLVDELLDVARISSGRLELKTKRVDLRDIVNAAVTNRDTAIKERRHELALMLSPRPVEVEGDEVRLVQIVSNLLDNAAKYTPEHGRIRITLRQEGHAAVLSVADNGVGLAPEALTSVFDVFARVDPPGGNPVSGLGLGLTLVRRLVELHGGAVEAHSEGPGKGAEFVVRLPLTVSADTPGPASDGGAPDSGPIAPRRVLLVDDNRDALYSLKLLLEMEGHTVFKALDGKSALETAAKEAPEIVVLDIGLPDMDGYELARRLRQLEATSKAVLVAATGFGQQQDRARSAAAGIDYHLVKPLDMNSLRRTLRKTQRVTEGEDRW</sequence>
<dbReference type="Pfam" id="PF13596">
    <property type="entry name" value="PAS_10"/>
    <property type="match status" value="1"/>
</dbReference>
<feature type="coiled-coil region" evidence="9">
    <location>
        <begin position="638"/>
        <end position="707"/>
    </location>
</feature>
<dbReference type="InterPro" id="IPR022641">
    <property type="entry name" value="CheR_N"/>
</dbReference>
<dbReference type="CDD" id="cd00130">
    <property type="entry name" value="PAS"/>
    <property type="match status" value="3"/>
</dbReference>
<dbReference type="Proteomes" id="UP000309061">
    <property type="component" value="Chromosome"/>
</dbReference>
<dbReference type="PROSITE" id="PS50122">
    <property type="entry name" value="CHEB"/>
    <property type="match status" value="1"/>
</dbReference>
<dbReference type="SMART" id="SM00138">
    <property type="entry name" value="MeTrc"/>
    <property type="match status" value="1"/>
</dbReference>
<dbReference type="EC" id="2.7.13.3" evidence="2"/>
<feature type="domain" description="PAS" evidence="12">
    <location>
        <begin position="835"/>
        <end position="905"/>
    </location>
</feature>
<dbReference type="SMART" id="SM00387">
    <property type="entry name" value="HATPase_c"/>
    <property type="match status" value="1"/>
</dbReference>
<evidence type="ECO:0000256" key="3">
    <source>
        <dbReference type="ARBA" id="ARBA00022500"/>
    </source>
</evidence>
<proteinExistence type="predicted"/>
<evidence type="ECO:0000256" key="6">
    <source>
        <dbReference type="ARBA" id="ARBA00022777"/>
    </source>
</evidence>
<dbReference type="InterPro" id="IPR011006">
    <property type="entry name" value="CheY-like_superfamily"/>
</dbReference>
<dbReference type="RefSeq" id="WP_136496319.1">
    <property type="nucleotide sequence ID" value="NZ_CP046052.1"/>
</dbReference>
<dbReference type="InterPro" id="IPR003594">
    <property type="entry name" value="HATPase_dom"/>
</dbReference>
<dbReference type="InterPro" id="IPR035965">
    <property type="entry name" value="PAS-like_dom_sf"/>
</dbReference>
<evidence type="ECO:0000256" key="7">
    <source>
        <dbReference type="PROSITE-ProRule" id="PRU00050"/>
    </source>
</evidence>
<dbReference type="SUPFAM" id="SSF55785">
    <property type="entry name" value="PYP-like sensor domain (PAS domain)"/>
    <property type="match status" value="2"/>
</dbReference>
<dbReference type="InterPro" id="IPR013655">
    <property type="entry name" value="PAS_fold_3"/>
</dbReference>
<feature type="active site" evidence="7">
    <location>
        <position position="136"/>
    </location>
</feature>
<dbReference type="SUPFAM" id="SSF53335">
    <property type="entry name" value="S-adenosyl-L-methionine-dependent methyltransferases"/>
    <property type="match status" value="1"/>
</dbReference>
<feature type="active site" evidence="7">
    <location>
        <position position="17"/>
    </location>
</feature>